<accession>A0AAV5FMZ0</accession>
<evidence type="ECO:0000313" key="2">
    <source>
        <dbReference type="EMBL" id="GJN36356.1"/>
    </source>
</evidence>
<gene>
    <name evidence="2" type="primary">gb25205</name>
    <name evidence="2" type="ORF">PR202_gb25205</name>
</gene>
<feature type="domain" description="DUF6598" evidence="1">
    <location>
        <begin position="66"/>
        <end position="221"/>
    </location>
</feature>
<dbReference type="EMBL" id="BQKI01000088">
    <property type="protein sequence ID" value="GJN36356.1"/>
    <property type="molecule type" value="Genomic_DNA"/>
</dbReference>
<dbReference type="PANTHER" id="PTHR33065">
    <property type="entry name" value="OS07G0486400 PROTEIN"/>
    <property type="match status" value="1"/>
</dbReference>
<protein>
    <recommendedName>
        <fullName evidence="1">DUF6598 domain-containing protein</fullName>
    </recommendedName>
</protein>
<name>A0AAV5FMZ0_ELECO</name>
<dbReference type="AlphaFoldDB" id="A0AAV5FMZ0"/>
<dbReference type="Pfam" id="PF20241">
    <property type="entry name" value="DUF6598"/>
    <property type="match status" value="2"/>
</dbReference>
<evidence type="ECO:0000259" key="1">
    <source>
        <dbReference type="Pfam" id="PF20241"/>
    </source>
</evidence>
<dbReference type="Proteomes" id="UP001054889">
    <property type="component" value="Unassembled WGS sequence"/>
</dbReference>
<keyword evidence="3" id="KW-1185">Reference proteome</keyword>
<dbReference type="PANTHER" id="PTHR33065:SF64">
    <property type="entry name" value="OS05G0109100 PROTEIN"/>
    <property type="match status" value="1"/>
</dbReference>
<feature type="domain" description="DUF6598" evidence="1">
    <location>
        <begin position="16"/>
        <end position="65"/>
    </location>
</feature>
<proteinExistence type="predicted"/>
<dbReference type="InterPro" id="IPR046533">
    <property type="entry name" value="DUF6598"/>
</dbReference>
<evidence type="ECO:0000313" key="3">
    <source>
        <dbReference type="Proteomes" id="UP001054889"/>
    </source>
</evidence>
<comment type="caution">
    <text evidence="2">The sequence shown here is derived from an EMBL/GenBank/DDBJ whole genome shotgun (WGS) entry which is preliminary data.</text>
</comment>
<reference evidence="2" key="2">
    <citation type="submission" date="2021-12" db="EMBL/GenBank/DDBJ databases">
        <title>Resequencing data analysis of finger millet.</title>
        <authorList>
            <person name="Hatakeyama M."/>
            <person name="Aluri S."/>
            <person name="Balachadran M.T."/>
            <person name="Sivarajan S.R."/>
            <person name="Poveda L."/>
            <person name="Shimizu-Inatsugi R."/>
            <person name="Schlapbach R."/>
            <person name="Sreeman S.M."/>
            <person name="Shimizu K.K."/>
        </authorList>
    </citation>
    <scope>NUCLEOTIDE SEQUENCE</scope>
</reference>
<reference evidence="2" key="1">
    <citation type="journal article" date="2018" name="DNA Res.">
        <title>Multiple hybrid de novo genome assembly of finger millet, an orphan allotetraploid crop.</title>
        <authorList>
            <person name="Hatakeyama M."/>
            <person name="Aluri S."/>
            <person name="Balachadran M.T."/>
            <person name="Sivarajan S.R."/>
            <person name="Patrignani A."/>
            <person name="Gruter S."/>
            <person name="Poveda L."/>
            <person name="Shimizu-Inatsugi R."/>
            <person name="Baeten J."/>
            <person name="Francoijs K.J."/>
            <person name="Nataraja K.N."/>
            <person name="Reddy Y.A.N."/>
            <person name="Phadnis S."/>
            <person name="Ravikumar R.L."/>
            <person name="Schlapbach R."/>
            <person name="Sreeman S.M."/>
            <person name="Shimizu K.K."/>
        </authorList>
    </citation>
    <scope>NUCLEOTIDE SEQUENCE</scope>
</reference>
<sequence length="228" mass="25034">MLSTKNKGDYELCEAVNIFSVKIASSDVGFPIYVYGTVIARDSLDKKCVYLFRRERDNSQLVNSEIKDEGGQEDKQLSKGVLTIRGIARRDLTECELETGSLATRLCTVSIMYSVVIATVEGTIAIEAVQGNFDGKITACATSIQKSLVLYDSEVAGTVNADDNGLIQLLQPVISVYLKEMLEVTIVARDGETKRVKFAPKVCGGETFEITVGHSQMLVQVIWSIIDY</sequence>
<organism evidence="2 3">
    <name type="scientific">Eleusine coracana subsp. coracana</name>
    <dbReference type="NCBI Taxonomy" id="191504"/>
    <lineage>
        <taxon>Eukaryota</taxon>
        <taxon>Viridiplantae</taxon>
        <taxon>Streptophyta</taxon>
        <taxon>Embryophyta</taxon>
        <taxon>Tracheophyta</taxon>
        <taxon>Spermatophyta</taxon>
        <taxon>Magnoliopsida</taxon>
        <taxon>Liliopsida</taxon>
        <taxon>Poales</taxon>
        <taxon>Poaceae</taxon>
        <taxon>PACMAD clade</taxon>
        <taxon>Chloridoideae</taxon>
        <taxon>Cynodonteae</taxon>
        <taxon>Eleusininae</taxon>
        <taxon>Eleusine</taxon>
    </lineage>
</organism>